<accession>A0AC34RDS2</accession>
<dbReference type="Proteomes" id="UP000887576">
    <property type="component" value="Unplaced"/>
</dbReference>
<evidence type="ECO:0000313" key="1">
    <source>
        <dbReference type="Proteomes" id="UP000887576"/>
    </source>
</evidence>
<proteinExistence type="predicted"/>
<dbReference type="WBParaSite" id="JU765_v2.g6022.t1">
    <property type="protein sequence ID" value="JU765_v2.g6022.t1"/>
    <property type="gene ID" value="JU765_v2.g6022"/>
</dbReference>
<reference evidence="2" key="1">
    <citation type="submission" date="2022-11" db="UniProtKB">
        <authorList>
            <consortium name="WormBaseParasite"/>
        </authorList>
    </citation>
    <scope>IDENTIFICATION</scope>
</reference>
<organism evidence="1 2">
    <name type="scientific">Panagrolaimus sp. JU765</name>
    <dbReference type="NCBI Taxonomy" id="591449"/>
    <lineage>
        <taxon>Eukaryota</taxon>
        <taxon>Metazoa</taxon>
        <taxon>Ecdysozoa</taxon>
        <taxon>Nematoda</taxon>
        <taxon>Chromadorea</taxon>
        <taxon>Rhabditida</taxon>
        <taxon>Tylenchina</taxon>
        <taxon>Panagrolaimomorpha</taxon>
        <taxon>Panagrolaimoidea</taxon>
        <taxon>Panagrolaimidae</taxon>
        <taxon>Panagrolaimus</taxon>
    </lineage>
</organism>
<evidence type="ECO:0000313" key="2">
    <source>
        <dbReference type="WBParaSite" id="JU765_v2.g6022.t1"/>
    </source>
</evidence>
<protein>
    <submittedName>
        <fullName evidence="2">C2 domain-containing protein</fullName>
    </submittedName>
</protein>
<sequence>MNPNRDNERRTEYSLQVWILEAKGIPAKRKYYCELCLDKTLYAKTSVKTRADICFWGEYYYFEGIPVIKDICVNLFREADPKKKKDRSSLVGYVKIDVDQLIARTPVERWYTISTGTELTVRDRLSLGSRNNNDPPAMRIKARFQTVDILPLNNYNKLLDFIKENYLPLCLKLEPLLGVRAKEDLATSLVRILHKQQCVKEFLCDLIMSEVDVL</sequence>
<name>A0AC34RDS2_9BILA</name>